<evidence type="ECO:0000313" key="3">
    <source>
        <dbReference type="Proteomes" id="UP001586593"/>
    </source>
</evidence>
<feature type="compositionally biased region" description="Polar residues" evidence="1">
    <location>
        <begin position="181"/>
        <end position="205"/>
    </location>
</feature>
<name>A0ABR3XTM2_9PEZI</name>
<feature type="compositionally biased region" description="Polar residues" evidence="1">
    <location>
        <begin position="159"/>
        <end position="172"/>
    </location>
</feature>
<feature type="region of interest" description="Disordered" evidence="1">
    <location>
        <begin position="1"/>
        <end position="214"/>
    </location>
</feature>
<dbReference type="Proteomes" id="UP001586593">
    <property type="component" value="Unassembled WGS sequence"/>
</dbReference>
<feature type="compositionally biased region" description="Low complexity" evidence="1">
    <location>
        <begin position="129"/>
        <end position="140"/>
    </location>
</feature>
<gene>
    <name evidence="2" type="ORF">VTK73DRAFT_7077</name>
</gene>
<feature type="compositionally biased region" description="Low complexity" evidence="1">
    <location>
        <begin position="11"/>
        <end position="23"/>
    </location>
</feature>
<feature type="compositionally biased region" description="Polar residues" evidence="1">
    <location>
        <begin position="110"/>
        <end position="122"/>
    </location>
</feature>
<feature type="compositionally biased region" description="Low complexity" evidence="1">
    <location>
        <begin position="96"/>
        <end position="109"/>
    </location>
</feature>
<keyword evidence="3" id="KW-1185">Reference proteome</keyword>
<evidence type="ECO:0000313" key="2">
    <source>
        <dbReference type="EMBL" id="KAL1879346.1"/>
    </source>
</evidence>
<sequence>MHAYNTRRQDPSTAAVPAASTVSQAGSPSYAASVSSGAPQWGPSASSQSRRSIPYNSAHTGSVANYHVASAGGSESPNLQPFHVRPQSEHYRGHMSSNSNNSTGGSSDNAYGTQHAQAQGQPTAYVPYQSQSQASPSSGQWYGLGGRSSHPASSGYGTGTQNGASTGYPNGSGQDGYGHYSAQQQSMNLSGHTYSSLDGDSQTIYNLLRGDPGN</sequence>
<organism evidence="2 3">
    <name type="scientific">Phialemonium thermophilum</name>
    <dbReference type="NCBI Taxonomy" id="223376"/>
    <lineage>
        <taxon>Eukaryota</taxon>
        <taxon>Fungi</taxon>
        <taxon>Dikarya</taxon>
        <taxon>Ascomycota</taxon>
        <taxon>Pezizomycotina</taxon>
        <taxon>Sordariomycetes</taxon>
        <taxon>Sordariomycetidae</taxon>
        <taxon>Cephalothecales</taxon>
        <taxon>Cephalothecaceae</taxon>
        <taxon>Phialemonium</taxon>
    </lineage>
</organism>
<dbReference type="EMBL" id="JAZHXJ010000043">
    <property type="protein sequence ID" value="KAL1879346.1"/>
    <property type="molecule type" value="Genomic_DNA"/>
</dbReference>
<accession>A0ABR3XTM2</accession>
<protein>
    <submittedName>
        <fullName evidence="2">Uncharacterized protein</fullName>
    </submittedName>
</protein>
<proteinExistence type="predicted"/>
<comment type="caution">
    <text evidence="2">The sequence shown here is derived from an EMBL/GenBank/DDBJ whole genome shotgun (WGS) entry which is preliminary data.</text>
</comment>
<feature type="compositionally biased region" description="Polar residues" evidence="1">
    <location>
        <begin position="24"/>
        <end position="63"/>
    </location>
</feature>
<reference evidence="2 3" key="1">
    <citation type="journal article" date="2024" name="Commun. Biol.">
        <title>Comparative genomic analysis of thermophilic fungi reveals convergent evolutionary adaptations and gene losses.</title>
        <authorList>
            <person name="Steindorff A.S."/>
            <person name="Aguilar-Pontes M.V."/>
            <person name="Robinson A.J."/>
            <person name="Andreopoulos B."/>
            <person name="LaButti K."/>
            <person name="Kuo A."/>
            <person name="Mondo S."/>
            <person name="Riley R."/>
            <person name="Otillar R."/>
            <person name="Haridas S."/>
            <person name="Lipzen A."/>
            <person name="Grimwood J."/>
            <person name="Schmutz J."/>
            <person name="Clum A."/>
            <person name="Reid I.D."/>
            <person name="Moisan M.C."/>
            <person name="Butler G."/>
            <person name="Nguyen T.T.M."/>
            <person name="Dewar K."/>
            <person name="Conant G."/>
            <person name="Drula E."/>
            <person name="Henrissat B."/>
            <person name="Hansel C."/>
            <person name="Singer S."/>
            <person name="Hutchinson M.I."/>
            <person name="de Vries R.P."/>
            <person name="Natvig D.O."/>
            <person name="Powell A.J."/>
            <person name="Tsang A."/>
            <person name="Grigoriev I.V."/>
        </authorList>
    </citation>
    <scope>NUCLEOTIDE SEQUENCE [LARGE SCALE GENOMIC DNA]</scope>
    <source>
        <strain evidence="2 3">ATCC 24622</strain>
    </source>
</reference>
<evidence type="ECO:0000256" key="1">
    <source>
        <dbReference type="SAM" id="MobiDB-lite"/>
    </source>
</evidence>